<dbReference type="GO" id="GO:0005840">
    <property type="term" value="C:ribosome"/>
    <property type="evidence" value="ECO:0007669"/>
    <property type="project" value="UniProtKB-KW"/>
</dbReference>
<evidence type="ECO:0000256" key="4">
    <source>
        <dbReference type="ARBA" id="ARBA00035135"/>
    </source>
</evidence>
<keyword evidence="2 5" id="KW-0689">Ribosomal protein</keyword>
<accession>A0A146GGD9</accession>
<reference evidence="8" key="1">
    <citation type="journal article" date="2017" name="Genome Announc.">
        <title>Draft Genome Sequence of Terrimicrobium sacchariphilum NM-5T, a Facultative Anaerobic Soil Bacterium of the Class Spartobacteria.</title>
        <authorList>
            <person name="Qiu Y.L."/>
            <person name="Tourlousse D.M."/>
            <person name="Matsuura N."/>
            <person name="Ohashi A."/>
            <person name="Sekiguchi Y."/>
        </authorList>
    </citation>
    <scope>NUCLEOTIDE SEQUENCE [LARGE SCALE GENOMIC DNA]</scope>
    <source>
        <strain evidence="8">NM-5</strain>
    </source>
</reference>
<dbReference type="STRING" id="690879.TSACC_3575"/>
<comment type="similarity">
    <text evidence="1 5 6">Belongs to the bacterial ribosomal protein bS21 family.</text>
</comment>
<dbReference type="EMBL" id="BDCO01000003">
    <property type="protein sequence ID" value="GAT35508.1"/>
    <property type="molecule type" value="Genomic_DNA"/>
</dbReference>
<dbReference type="AlphaFoldDB" id="A0A146GGD9"/>
<dbReference type="NCBIfam" id="TIGR00030">
    <property type="entry name" value="S21p"/>
    <property type="match status" value="1"/>
</dbReference>
<organism evidence="7 8">
    <name type="scientific">Terrimicrobium sacchariphilum</name>
    <dbReference type="NCBI Taxonomy" id="690879"/>
    <lineage>
        <taxon>Bacteria</taxon>
        <taxon>Pseudomonadati</taxon>
        <taxon>Verrucomicrobiota</taxon>
        <taxon>Terrimicrobiia</taxon>
        <taxon>Terrimicrobiales</taxon>
        <taxon>Terrimicrobiaceae</taxon>
        <taxon>Terrimicrobium</taxon>
    </lineage>
</organism>
<dbReference type="PANTHER" id="PTHR21109">
    <property type="entry name" value="MITOCHONDRIAL 28S RIBOSOMAL PROTEIN S21"/>
    <property type="match status" value="1"/>
</dbReference>
<dbReference type="HAMAP" id="MF_00358">
    <property type="entry name" value="Ribosomal_bS21"/>
    <property type="match status" value="1"/>
</dbReference>
<dbReference type="PRINTS" id="PR00976">
    <property type="entry name" value="RIBOSOMALS21"/>
</dbReference>
<dbReference type="InParanoid" id="A0A146GGD9"/>
<evidence type="ECO:0000256" key="5">
    <source>
        <dbReference type="HAMAP-Rule" id="MF_00358"/>
    </source>
</evidence>
<dbReference type="InterPro" id="IPR038380">
    <property type="entry name" value="Ribosomal_bS21_sf"/>
</dbReference>
<dbReference type="Gene3D" id="1.20.5.1150">
    <property type="entry name" value="Ribosomal protein S8"/>
    <property type="match status" value="1"/>
</dbReference>
<protein>
    <recommendedName>
        <fullName evidence="4 5">Small ribosomal subunit protein bS21</fullName>
    </recommendedName>
</protein>
<gene>
    <name evidence="5" type="primary">rpsU</name>
    <name evidence="7" type="ORF">TSACC_3575</name>
</gene>
<evidence type="ECO:0000313" key="8">
    <source>
        <dbReference type="Proteomes" id="UP000076023"/>
    </source>
</evidence>
<dbReference type="GO" id="GO:1990904">
    <property type="term" value="C:ribonucleoprotein complex"/>
    <property type="evidence" value="ECO:0007669"/>
    <property type="project" value="UniProtKB-KW"/>
</dbReference>
<dbReference type="RefSeq" id="WP_075081310.1">
    <property type="nucleotide sequence ID" value="NZ_BDCO01000003.1"/>
</dbReference>
<dbReference type="GO" id="GO:0006412">
    <property type="term" value="P:translation"/>
    <property type="evidence" value="ECO:0007669"/>
    <property type="project" value="UniProtKB-UniRule"/>
</dbReference>
<dbReference type="PANTHER" id="PTHR21109:SF0">
    <property type="entry name" value="SMALL RIBOSOMAL SUBUNIT PROTEIN BS21M"/>
    <property type="match status" value="1"/>
</dbReference>
<evidence type="ECO:0000313" key="7">
    <source>
        <dbReference type="EMBL" id="GAT35508.1"/>
    </source>
</evidence>
<dbReference type="FunCoup" id="A0A146GGD9">
    <property type="interactions" value="467"/>
</dbReference>
<name>A0A146GGD9_TERSA</name>
<dbReference type="OrthoDB" id="9799244at2"/>
<sequence length="67" mass="7811">MPEVTVRKGEPIDRALKRLKSKLDSEGILDEVRRLRAFETPTQKARRKAKNNAKRAKLKIRFNLNLP</sequence>
<keyword evidence="8" id="KW-1185">Reference proteome</keyword>
<evidence type="ECO:0000256" key="3">
    <source>
        <dbReference type="ARBA" id="ARBA00023274"/>
    </source>
</evidence>
<evidence type="ECO:0000256" key="2">
    <source>
        <dbReference type="ARBA" id="ARBA00022980"/>
    </source>
</evidence>
<evidence type="ECO:0000256" key="6">
    <source>
        <dbReference type="RuleBase" id="RU000667"/>
    </source>
</evidence>
<dbReference type="Pfam" id="PF01165">
    <property type="entry name" value="Ribosomal_S21"/>
    <property type="match status" value="1"/>
</dbReference>
<evidence type="ECO:0000256" key="1">
    <source>
        <dbReference type="ARBA" id="ARBA00006640"/>
    </source>
</evidence>
<dbReference type="Proteomes" id="UP000076023">
    <property type="component" value="Unassembled WGS sequence"/>
</dbReference>
<proteinExistence type="inferred from homology"/>
<dbReference type="InterPro" id="IPR001911">
    <property type="entry name" value="Ribosomal_bS21"/>
</dbReference>
<dbReference type="GO" id="GO:0003735">
    <property type="term" value="F:structural constituent of ribosome"/>
    <property type="evidence" value="ECO:0007669"/>
    <property type="project" value="InterPro"/>
</dbReference>
<keyword evidence="3 5" id="KW-0687">Ribonucleoprotein</keyword>
<comment type="caution">
    <text evidence="7">The sequence shown here is derived from an EMBL/GenBank/DDBJ whole genome shotgun (WGS) entry which is preliminary data.</text>
</comment>